<dbReference type="EMBL" id="JBHFEH010000052">
    <property type="protein sequence ID" value="KAL2050090.1"/>
    <property type="molecule type" value="Genomic_DNA"/>
</dbReference>
<sequence length="238" mass="26234">MSPFLQNITFDSVILGVITEQARPLMAGSMKVVIELATARPALLHSPKPIHIFRVPEVESAFRFVQSGKNGEKTVIEIHDDDVISTVSSTGPSWYFDGLGRRFARWMETRSAKHLVLLSRSGARGEAALTLLRELEGKGIEVIAPSCDISDESALMAALEHFPKRLPPTNGCIQASMVLKDGLFENMELENFNAALRPKVQGSWNLHAHLPKGNGLLCPAVFHRWGVWKSRPKQLCGG</sequence>
<accession>A0ABR4AWQ7</accession>
<evidence type="ECO:0000313" key="3">
    <source>
        <dbReference type="Proteomes" id="UP001590951"/>
    </source>
</evidence>
<dbReference type="InterPro" id="IPR050091">
    <property type="entry name" value="PKS_NRPS_Biosynth_Enz"/>
</dbReference>
<dbReference type="InterPro" id="IPR057326">
    <property type="entry name" value="KR_dom"/>
</dbReference>
<comment type="caution">
    <text evidence="2">The sequence shown here is derived from an EMBL/GenBank/DDBJ whole genome shotgun (WGS) entry which is preliminary data.</text>
</comment>
<dbReference type="InterPro" id="IPR036291">
    <property type="entry name" value="NAD(P)-bd_dom_sf"/>
</dbReference>
<name>A0ABR4AWQ7_9LECA</name>
<gene>
    <name evidence="2" type="ORF">ABVK25_009593</name>
</gene>
<dbReference type="PANTHER" id="PTHR43775">
    <property type="entry name" value="FATTY ACID SYNTHASE"/>
    <property type="match status" value="1"/>
</dbReference>
<proteinExistence type="predicted"/>
<evidence type="ECO:0000259" key="1">
    <source>
        <dbReference type="SMART" id="SM00822"/>
    </source>
</evidence>
<dbReference type="PANTHER" id="PTHR43775:SF29">
    <property type="entry name" value="ASPERFURANONE POLYKETIDE SYNTHASE AFOG-RELATED"/>
    <property type="match status" value="1"/>
</dbReference>
<dbReference type="Proteomes" id="UP001590951">
    <property type="component" value="Unassembled WGS sequence"/>
</dbReference>
<evidence type="ECO:0000313" key="2">
    <source>
        <dbReference type="EMBL" id="KAL2050090.1"/>
    </source>
</evidence>
<organism evidence="2 3">
    <name type="scientific">Lepraria finkii</name>
    <dbReference type="NCBI Taxonomy" id="1340010"/>
    <lineage>
        <taxon>Eukaryota</taxon>
        <taxon>Fungi</taxon>
        <taxon>Dikarya</taxon>
        <taxon>Ascomycota</taxon>
        <taxon>Pezizomycotina</taxon>
        <taxon>Lecanoromycetes</taxon>
        <taxon>OSLEUM clade</taxon>
        <taxon>Lecanoromycetidae</taxon>
        <taxon>Lecanorales</taxon>
        <taxon>Lecanorineae</taxon>
        <taxon>Stereocaulaceae</taxon>
        <taxon>Lepraria</taxon>
    </lineage>
</organism>
<dbReference type="Gene3D" id="3.40.50.720">
    <property type="entry name" value="NAD(P)-binding Rossmann-like Domain"/>
    <property type="match status" value="1"/>
</dbReference>
<feature type="domain" description="Ketoreductase" evidence="1">
    <location>
        <begin position="93"/>
        <end position="231"/>
    </location>
</feature>
<dbReference type="SUPFAM" id="SSF51735">
    <property type="entry name" value="NAD(P)-binding Rossmann-fold domains"/>
    <property type="match status" value="1"/>
</dbReference>
<dbReference type="Pfam" id="PF08659">
    <property type="entry name" value="KR"/>
    <property type="match status" value="1"/>
</dbReference>
<dbReference type="InterPro" id="IPR013968">
    <property type="entry name" value="PKS_KR"/>
</dbReference>
<keyword evidence="3" id="KW-1185">Reference proteome</keyword>
<reference evidence="2 3" key="1">
    <citation type="submission" date="2024-09" db="EMBL/GenBank/DDBJ databases">
        <title>Rethinking Asexuality: The Enigmatic Case of Functional Sexual Genes in Lepraria (Stereocaulaceae).</title>
        <authorList>
            <person name="Doellman M."/>
            <person name="Sun Y."/>
            <person name="Barcenas-Pena A."/>
            <person name="Lumbsch H.T."/>
            <person name="Grewe F."/>
        </authorList>
    </citation>
    <scope>NUCLEOTIDE SEQUENCE [LARGE SCALE GENOMIC DNA]</scope>
    <source>
        <strain evidence="2 3">Grewe 0041</strain>
    </source>
</reference>
<dbReference type="Gene3D" id="3.90.180.10">
    <property type="entry name" value="Medium-chain alcohol dehydrogenases, catalytic domain"/>
    <property type="match status" value="1"/>
</dbReference>
<protein>
    <recommendedName>
        <fullName evidence="1">Ketoreductase domain-containing protein</fullName>
    </recommendedName>
</protein>
<dbReference type="SMART" id="SM00822">
    <property type="entry name" value="PKS_KR"/>
    <property type="match status" value="1"/>
</dbReference>